<dbReference type="PANTHER" id="PTHR31147:SF66">
    <property type="entry name" value="OS05G0315700 PROTEIN"/>
    <property type="match status" value="1"/>
</dbReference>
<evidence type="ECO:0000313" key="3">
    <source>
        <dbReference type="EMBL" id="CAI9118089.1"/>
    </source>
</evidence>
<dbReference type="InterPro" id="IPR023213">
    <property type="entry name" value="CAT-like_dom_sf"/>
</dbReference>
<dbReference type="Proteomes" id="UP001161247">
    <property type="component" value="Chromosome 9"/>
</dbReference>
<reference evidence="3" key="1">
    <citation type="submission" date="2023-03" db="EMBL/GenBank/DDBJ databases">
        <authorList>
            <person name="Julca I."/>
        </authorList>
    </citation>
    <scope>NUCLEOTIDE SEQUENCE</scope>
</reference>
<accession>A0AAV1EEJ6</accession>
<evidence type="ECO:0000313" key="4">
    <source>
        <dbReference type="Proteomes" id="UP001161247"/>
    </source>
</evidence>
<name>A0AAV1EEJ6_OLDCO</name>
<gene>
    <name evidence="3" type="ORF">OLC1_LOCUS24044</name>
</gene>
<dbReference type="Pfam" id="PF02458">
    <property type="entry name" value="Transferase"/>
    <property type="match status" value="1"/>
</dbReference>
<dbReference type="EMBL" id="OX459126">
    <property type="protein sequence ID" value="CAI9118089.1"/>
    <property type="molecule type" value="Genomic_DNA"/>
</dbReference>
<dbReference type="AlphaFoldDB" id="A0AAV1EEJ6"/>
<sequence length="108" mass="11797">MKCFVDLTVLRGRLKGELRFPKASTFILSDARKLGLNEVDFGWGNPVYAGPAIADKQPLHGIVSFVLPKSNKQGVKGMVVPVCLPEAPMERFSEEINMTVKGPVLGEL</sequence>
<keyword evidence="4" id="KW-1185">Reference proteome</keyword>
<organism evidence="3 4">
    <name type="scientific">Oldenlandia corymbosa var. corymbosa</name>
    <dbReference type="NCBI Taxonomy" id="529605"/>
    <lineage>
        <taxon>Eukaryota</taxon>
        <taxon>Viridiplantae</taxon>
        <taxon>Streptophyta</taxon>
        <taxon>Embryophyta</taxon>
        <taxon>Tracheophyta</taxon>
        <taxon>Spermatophyta</taxon>
        <taxon>Magnoliopsida</taxon>
        <taxon>eudicotyledons</taxon>
        <taxon>Gunneridae</taxon>
        <taxon>Pentapetalae</taxon>
        <taxon>asterids</taxon>
        <taxon>lamiids</taxon>
        <taxon>Gentianales</taxon>
        <taxon>Rubiaceae</taxon>
        <taxon>Rubioideae</taxon>
        <taxon>Spermacoceae</taxon>
        <taxon>Hedyotis-Oldenlandia complex</taxon>
        <taxon>Oldenlandia</taxon>
    </lineage>
</organism>
<proteinExistence type="inferred from homology"/>
<keyword evidence="2" id="KW-0808">Transferase</keyword>
<dbReference type="PANTHER" id="PTHR31147">
    <property type="entry name" value="ACYL TRANSFERASE 4"/>
    <property type="match status" value="1"/>
</dbReference>
<dbReference type="InterPro" id="IPR050898">
    <property type="entry name" value="Plant_acyltransferase"/>
</dbReference>
<evidence type="ECO:0000256" key="2">
    <source>
        <dbReference type="ARBA" id="ARBA00022679"/>
    </source>
</evidence>
<protein>
    <submittedName>
        <fullName evidence="3">OLC1v1019607C1</fullName>
    </submittedName>
</protein>
<dbReference type="Gene3D" id="3.30.559.10">
    <property type="entry name" value="Chloramphenicol acetyltransferase-like domain"/>
    <property type="match status" value="1"/>
</dbReference>
<comment type="similarity">
    <text evidence="1">Belongs to the plant acyltransferase family.</text>
</comment>
<evidence type="ECO:0000256" key="1">
    <source>
        <dbReference type="ARBA" id="ARBA00009861"/>
    </source>
</evidence>
<dbReference type="GO" id="GO:0016740">
    <property type="term" value="F:transferase activity"/>
    <property type="evidence" value="ECO:0007669"/>
    <property type="project" value="UniProtKB-KW"/>
</dbReference>